<dbReference type="GO" id="GO:0004467">
    <property type="term" value="F:long-chain fatty acid-CoA ligase activity"/>
    <property type="evidence" value="ECO:0007669"/>
    <property type="project" value="UniProtKB-EC"/>
</dbReference>
<dbReference type="InterPro" id="IPR000873">
    <property type="entry name" value="AMP-dep_synth/lig_dom"/>
</dbReference>
<dbReference type="Pfam" id="PF13193">
    <property type="entry name" value="AMP-binding_C"/>
    <property type="match status" value="1"/>
</dbReference>
<dbReference type="InterPro" id="IPR045851">
    <property type="entry name" value="AMP-bd_C_sf"/>
</dbReference>
<evidence type="ECO:0000256" key="4">
    <source>
        <dbReference type="ARBA" id="ARBA00026121"/>
    </source>
</evidence>
<organism evidence="9 10">
    <name type="scientific">Halomonas saccharevitans</name>
    <dbReference type="NCBI Taxonomy" id="416872"/>
    <lineage>
        <taxon>Bacteria</taxon>
        <taxon>Pseudomonadati</taxon>
        <taxon>Pseudomonadota</taxon>
        <taxon>Gammaproteobacteria</taxon>
        <taxon>Oceanospirillales</taxon>
        <taxon>Halomonadaceae</taxon>
        <taxon>Halomonas</taxon>
    </lineage>
</organism>
<evidence type="ECO:0000256" key="2">
    <source>
        <dbReference type="ARBA" id="ARBA00005005"/>
    </source>
</evidence>
<protein>
    <recommendedName>
        <fullName evidence="5">Long-chain-fatty-acid--CoA ligase</fullName>
        <ecNumber evidence="4">6.2.1.3</ecNumber>
    </recommendedName>
    <alternativeName>
        <fullName evidence="6">Long-chain acyl-CoA synthetase</fullName>
    </alternativeName>
</protein>
<evidence type="ECO:0000259" key="7">
    <source>
        <dbReference type="Pfam" id="PF00501"/>
    </source>
</evidence>
<comment type="subcellular location">
    <subcellularLocation>
        <location evidence="1">Membrane</location>
        <topology evidence="1">Peripheral membrane protein</topology>
    </subcellularLocation>
</comment>
<dbReference type="RefSeq" id="WP_089851874.1">
    <property type="nucleotide sequence ID" value="NZ_FPAQ01000046.1"/>
</dbReference>
<evidence type="ECO:0000256" key="1">
    <source>
        <dbReference type="ARBA" id="ARBA00004170"/>
    </source>
</evidence>
<dbReference type="OrthoDB" id="9787658at2"/>
<evidence type="ECO:0000256" key="3">
    <source>
        <dbReference type="ARBA" id="ARBA00022598"/>
    </source>
</evidence>
<gene>
    <name evidence="9" type="ORF">SAMN04487956_1469</name>
</gene>
<dbReference type="PANTHER" id="PTHR43767">
    <property type="entry name" value="LONG-CHAIN-FATTY-ACID--COA LIGASE"/>
    <property type="match status" value="1"/>
</dbReference>
<dbReference type="Gene3D" id="3.40.50.12780">
    <property type="entry name" value="N-terminal domain of ligase-like"/>
    <property type="match status" value="1"/>
</dbReference>
<comment type="pathway">
    <text evidence="2">Lipid metabolism; fatty acid beta-oxidation.</text>
</comment>
<accession>A0A1I7CIR7</accession>
<feature type="domain" description="AMP-dependent synthetase/ligase" evidence="7">
    <location>
        <begin position="13"/>
        <end position="323"/>
    </location>
</feature>
<sequence length="452" mass="49034">MKLSDHLSEVSDGRVAISTPSASISYGEILRDAQKYYAFLSGKKVAFHSADIIGAAVLMTAIDGYGESLVLLQPGDDLGTTARLIEDSGVELVISDSCQDLKSIVEVPVFSKLEEAFEACSNDAPSVLEEVDTRWVVSTSGTTGKPKLVCHSLRSLTRTSRSNKEKGEGQVWGLLYGYSRFAGLQVVLQSLLVGAELVAPDSLGSLEEQLSMLLENGCTHLSATPTMWRKILMVPRSDELDLQQITLGGEISDDKILKSLKNKYPKSYVTHIYASTEAGVGFSVKDGKSGFPVEYLTNPPSGVELKVSDGRLWVKNEYVGERYIGDQQKISSHGWVDTGDNVDVTSDRVYFLGRDSGVINVGGNKVHPEVVEEALLSHPVVDMAKVYAKKNPIMGSLVVADIVVQCDNKGGKEVANEVKKFLADKLEPYMIPAIVRVVSSFDVNPAGKLVRK</sequence>
<dbReference type="SUPFAM" id="SSF56801">
    <property type="entry name" value="Acetyl-CoA synthetase-like"/>
    <property type="match status" value="1"/>
</dbReference>
<proteinExistence type="predicted"/>
<name>A0A1I7CIR7_9GAMM</name>
<dbReference type="Proteomes" id="UP000199594">
    <property type="component" value="Unassembled WGS sequence"/>
</dbReference>
<dbReference type="EMBL" id="FPAQ01000046">
    <property type="protein sequence ID" value="SFT99274.1"/>
    <property type="molecule type" value="Genomic_DNA"/>
</dbReference>
<dbReference type="InterPro" id="IPR025110">
    <property type="entry name" value="AMP-bd_C"/>
</dbReference>
<reference evidence="9 10" key="1">
    <citation type="submission" date="2016-10" db="EMBL/GenBank/DDBJ databases">
        <authorList>
            <person name="de Groot N.N."/>
        </authorList>
    </citation>
    <scope>NUCLEOTIDE SEQUENCE [LARGE SCALE GENOMIC DNA]</scope>
    <source>
        <strain evidence="9 10">CGMCC 1.6493</strain>
    </source>
</reference>
<evidence type="ECO:0000313" key="9">
    <source>
        <dbReference type="EMBL" id="SFT99274.1"/>
    </source>
</evidence>
<evidence type="ECO:0000256" key="5">
    <source>
        <dbReference type="ARBA" id="ARBA00039545"/>
    </source>
</evidence>
<dbReference type="AlphaFoldDB" id="A0A1I7CIR7"/>
<keyword evidence="3 9" id="KW-0436">Ligase</keyword>
<dbReference type="InterPro" id="IPR050237">
    <property type="entry name" value="ATP-dep_AMP-bd_enzyme"/>
</dbReference>
<evidence type="ECO:0000256" key="6">
    <source>
        <dbReference type="ARBA" id="ARBA00042773"/>
    </source>
</evidence>
<feature type="domain" description="AMP-binding enzyme C-terminal" evidence="8">
    <location>
        <begin position="371"/>
        <end position="448"/>
    </location>
</feature>
<dbReference type="Gene3D" id="3.30.300.30">
    <property type="match status" value="1"/>
</dbReference>
<dbReference type="CDD" id="cd04433">
    <property type="entry name" value="AFD_class_I"/>
    <property type="match status" value="1"/>
</dbReference>
<dbReference type="EC" id="6.2.1.3" evidence="4"/>
<evidence type="ECO:0000259" key="8">
    <source>
        <dbReference type="Pfam" id="PF13193"/>
    </source>
</evidence>
<dbReference type="GO" id="GO:0016020">
    <property type="term" value="C:membrane"/>
    <property type="evidence" value="ECO:0007669"/>
    <property type="project" value="UniProtKB-SubCell"/>
</dbReference>
<evidence type="ECO:0000313" key="10">
    <source>
        <dbReference type="Proteomes" id="UP000199594"/>
    </source>
</evidence>
<dbReference type="InterPro" id="IPR042099">
    <property type="entry name" value="ANL_N_sf"/>
</dbReference>
<dbReference type="PANTHER" id="PTHR43767:SF8">
    <property type="entry name" value="LONG-CHAIN-FATTY-ACID--COA LIGASE"/>
    <property type="match status" value="1"/>
</dbReference>
<dbReference type="Pfam" id="PF00501">
    <property type="entry name" value="AMP-binding"/>
    <property type="match status" value="1"/>
</dbReference>